<accession>A0A1F5L785</accession>
<dbReference type="InterPro" id="IPR053230">
    <property type="entry name" value="Trans_reg_galc"/>
</dbReference>
<keyword evidence="1" id="KW-0732">Signal</keyword>
<evidence type="ECO:0000313" key="2">
    <source>
        <dbReference type="EMBL" id="OGE48809.1"/>
    </source>
</evidence>
<comment type="caution">
    <text evidence="2">The sequence shown here is derived from an EMBL/GenBank/DDBJ whole genome shotgun (WGS) entry which is preliminary data.</text>
</comment>
<dbReference type="Proteomes" id="UP000177622">
    <property type="component" value="Unassembled WGS sequence"/>
</dbReference>
<feature type="signal peptide" evidence="1">
    <location>
        <begin position="1"/>
        <end position="23"/>
    </location>
</feature>
<dbReference type="PANTHER" id="PTHR47654">
    <property type="entry name" value="ZN(II)2CYS6 TRANSCRIPTION FACTOR (EUROFUNG)-RELATED"/>
    <property type="match status" value="1"/>
</dbReference>
<gene>
    <name evidence="2" type="ORF">PENARI_c025G00360</name>
</gene>
<evidence type="ECO:0000313" key="3">
    <source>
        <dbReference type="Proteomes" id="UP000177622"/>
    </source>
</evidence>
<reference evidence="2 3" key="1">
    <citation type="journal article" date="2016" name="Sci. Rep.">
        <title>Penicillium arizonense, a new, genome sequenced fungal species, reveals a high chemical diversity in secreted metabolites.</title>
        <authorList>
            <person name="Grijseels S."/>
            <person name="Nielsen J.C."/>
            <person name="Randelovic M."/>
            <person name="Nielsen J."/>
            <person name="Nielsen K.F."/>
            <person name="Workman M."/>
            <person name="Frisvad J.C."/>
        </authorList>
    </citation>
    <scope>NUCLEOTIDE SEQUENCE [LARGE SCALE GENOMIC DNA]</scope>
    <source>
        <strain evidence="2 3">CBS 141311</strain>
    </source>
</reference>
<dbReference type="GeneID" id="34580493"/>
<name>A0A1F5L785_PENAI</name>
<dbReference type="RefSeq" id="XP_022484263.1">
    <property type="nucleotide sequence ID" value="XM_022635759.1"/>
</dbReference>
<sequence>MAPNHSLYFFCLIDLIFISHTAINHIYNNVHDETKHVRRRIDLYNKKMDQWCSGLPNSMRFQELNDNRARSNMNPYQASLSLHYYSARIVLNRPCFSLPKSNEETGIRAFRSHLERDSALICLRSSLAMISLLPDQPDADWAYRIAPWWTFLHFLVQATTILLLHMSVEDFKFCQTGEGSAKYTDLLAGVIAAG</sequence>
<proteinExistence type="predicted"/>
<dbReference type="OrthoDB" id="5296287at2759"/>
<keyword evidence="3" id="KW-1185">Reference proteome</keyword>
<feature type="chain" id="PRO_5009519309" description="Transcription factor domain-containing protein" evidence="1">
    <location>
        <begin position="24"/>
        <end position="194"/>
    </location>
</feature>
<dbReference type="CDD" id="cd12148">
    <property type="entry name" value="fungal_TF_MHR"/>
    <property type="match status" value="1"/>
</dbReference>
<dbReference type="EMBL" id="LXJU01000025">
    <property type="protein sequence ID" value="OGE48809.1"/>
    <property type="molecule type" value="Genomic_DNA"/>
</dbReference>
<evidence type="ECO:0000256" key="1">
    <source>
        <dbReference type="SAM" id="SignalP"/>
    </source>
</evidence>
<organism evidence="2 3">
    <name type="scientific">Penicillium arizonense</name>
    <dbReference type="NCBI Taxonomy" id="1835702"/>
    <lineage>
        <taxon>Eukaryota</taxon>
        <taxon>Fungi</taxon>
        <taxon>Dikarya</taxon>
        <taxon>Ascomycota</taxon>
        <taxon>Pezizomycotina</taxon>
        <taxon>Eurotiomycetes</taxon>
        <taxon>Eurotiomycetidae</taxon>
        <taxon>Eurotiales</taxon>
        <taxon>Aspergillaceae</taxon>
        <taxon>Penicillium</taxon>
    </lineage>
</organism>
<protein>
    <recommendedName>
        <fullName evidence="4">Transcription factor domain-containing protein</fullName>
    </recommendedName>
</protein>
<evidence type="ECO:0008006" key="4">
    <source>
        <dbReference type="Google" id="ProtNLM"/>
    </source>
</evidence>
<dbReference type="AlphaFoldDB" id="A0A1F5L785"/>
<dbReference type="PANTHER" id="PTHR47654:SF5">
    <property type="entry name" value="TRANSCRIPTION FACTOR DOMAIN-CONTAINING PROTEIN"/>
    <property type="match status" value="1"/>
</dbReference>